<dbReference type="InterPro" id="IPR029787">
    <property type="entry name" value="Nucleotide_cyclase"/>
</dbReference>
<evidence type="ECO:0000313" key="9">
    <source>
        <dbReference type="Proteomes" id="UP000014463"/>
    </source>
</evidence>
<dbReference type="InterPro" id="IPR000160">
    <property type="entry name" value="GGDEF_dom"/>
</dbReference>
<dbReference type="CDD" id="cd01948">
    <property type="entry name" value="EAL"/>
    <property type="match status" value="1"/>
</dbReference>
<keyword evidence="9" id="KW-1185">Reference proteome</keyword>
<evidence type="ECO:0000259" key="5">
    <source>
        <dbReference type="PROSITE" id="PS50113"/>
    </source>
</evidence>
<feature type="transmembrane region" description="Helical" evidence="3">
    <location>
        <begin position="107"/>
        <end position="130"/>
    </location>
</feature>
<dbReference type="eggNOG" id="COG5001">
    <property type="taxonomic scope" value="Bacteria"/>
</dbReference>
<dbReference type="InterPro" id="IPR001610">
    <property type="entry name" value="PAC"/>
</dbReference>
<dbReference type="CDD" id="cd01949">
    <property type="entry name" value="GGDEF"/>
    <property type="match status" value="1"/>
</dbReference>
<dbReference type="PANTHER" id="PTHR44757">
    <property type="entry name" value="DIGUANYLATE CYCLASE DGCP"/>
    <property type="match status" value="1"/>
</dbReference>
<protein>
    <recommendedName>
        <fullName evidence="1">cyclic-guanylate-specific phosphodiesterase</fullName>
        <ecNumber evidence="1">3.1.4.52</ecNumber>
    </recommendedName>
</protein>
<dbReference type="RefSeq" id="WP_016418607.1">
    <property type="nucleotide sequence ID" value="NZ_AUAB01000035.1"/>
</dbReference>
<dbReference type="NCBIfam" id="TIGR00254">
    <property type="entry name" value="GGDEF"/>
    <property type="match status" value="1"/>
</dbReference>
<dbReference type="STRING" id="1121939.L861_06670"/>
<dbReference type="SUPFAM" id="SSF55785">
    <property type="entry name" value="PYP-like sensor domain (PAS domain)"/>
    <property type="match status" value="2"/>
</dbReference>
<dbReference type="InterPro" id="IPR052155">
    <property type="entry name" value="Biofilm_reg_signaling"/>
</dbReference>
<dbReference type="EC" id="3.1.4.52" evidence="1"/>
<dbReference type="InterPro" id="IPR000700">
    <property type="entry name" value="PAS-assoc_C"/>
</dbReference>
<dbReference type="InterPro" id="IPR043128">
    <property type="entry name" value="Rev_trsase/Diguanyl_cyclase"/>
</dbReference>
<dbReference type="InterPro" id="IPR013656">
    <property type="entry name" value="PAS_4"/>
</dbReference>
<feature type="transmembrane region" description="Helical" evidence="3">
    <location>
        <begin position="12"/>
        <end position="39"/>
    </location>
</feature>
<feature type="domain" description="PAS" evidence="4">
    <location>
        <begin position="777"/>
        <end position="850"/>
    </location>
</feature>
<feature type="transmembrane region" description="Helical" evidence="3">
    <location>
        <begin position="76"/>
        <end position="95"/>
    </location>
</feature>
<dbReference type="EMBL" id="ASTJ01000040">
    <property type="protein sequence ID" value="EPC00618.1"/>
    <property type="molecule type" value="Genomic_DNA"/>
</dbReference>
<keyword evidence="3" id="KW-0472">Membrane</keyword>
<dbReference type="Pfam" id="PF13426">
    <property type="entry name" value="PAS_9"/>
    <property type="match status" value="1"/>
</dbReference>
<dbReference type="Proteomes" id="UP000014463">
    <property type="component" value="Unassembled WGS sequence"/>
</dbReference>
<evidence type="ECO:0000259" key="7">
    <source>
        <dbReference type="PROSITE" id="PS50887"/>
    </source>
</evidence>
<dbReference type="Gene3D" id="3.30.450.20">
    <property type="entry name" value="PAS domain"/>
    <property type="match status" value="2"/>
</dbReference>
<dbReference type="CDD" id="cd00130">
    <property type="entry name" value="PAS"/>
    <property type="match status" value="2"/>
</dbReference>
<keyword evidence="2" id="KW-0973">c-di-GMP</keyword>
<gene>
    <name evidence="8" type="ORF">L861_06670</name>
</gene>
<dbReference type="InterPro" id="IPR035919">
    <property type="entry name" value="EAL_sf"/>
</dbReference>
<keyword evidence="3" id="KW-0812">Transmembrane</keyword>
<evidence type="ECO:0000256" key="2">
    <source>
        <dbReference type="ARBA" id="ARBA00022636"/>
    </source>
</evidence>
<dbReference type="PROSITE" id="PS50113">
    <property type="entry name" value="PAC"/>
    <property type="match status" value="1"/>
</dbReference>
<dbReference type="InterPro" id="IPR001633">
    <property type="entry name" value="EAL_dom"/>
</dbReference>
<dbReference type="SMART" id="SM00065">
    <property type="entry name" value="GAF"/>
    <property type="match status" value="1"/>
</dbReference>
<feature type="domain" description="PAS" evidence="4">
    <location>
        <begin position="657"/>
        <end position="727"/>
    </location>
</feature>
<dbReference type="SUPFAM" id="SSF55781">
    <property type="entry name" value="GAF domain-like"/>
    <property type="match status" value="1"/>
</dbReference>
<dbReference type="Gene3D" id="3.30.70.270">
    <property type="match status" value="1"/>
</dbReference>
<evidence type="ECO:0000256" key="3">
    <source>
        <dbReference type="SAM" id="Phobius"/>
    </source>
</evidence>
<dbReference type="PROSITE" id="PS50887">
    <property type="entry name" value="GGDEF"/>
    <property type="match status" value="1"/>
</dbReference>
<evidence type="ECO:0000256" key="1">
    <source>
        <dbReference type="ARBA" id="ARBA00012282"/>
    </source>
</evidence>
<organism evidence="8 9">
    <name type="scientific">Litchfieldella anticariensis (strain DSM 16096 / CECT 5854 / CIP 108499 / LMG 22089 / FP35)</name>
    <name type="common">Halomonas anticariensis</name>
    <dbReference type="NCBI Taxonomy" id="1121939"/>
    <lineage>
        <taxon>Bacteria</taxon>
        <taxon>Pseudomonadati</taxon>
        <taxon>Pseudomonadota</taxon>
        <taxon>Gammaproteobacteria</taxon>
        <taxon>Oceanospirillales</taxon>
        <taxon>Halomonadaceae</taxon>
        <taxon>Litchfieldella</taxon>
    </lineage>
</organism>
<accession>S2KJN8</accession>
<dbReference type="PROSITE" id="PS50883">
    <property type="entry name" value="EAL"/>
    <property type="match status" value="1"/>
</dbReference>
<dbReference type="InterPro" id="IPR029016">
    <property type="entry name" value="GAF-like_dom_sf"/>
</dbReference>
<dbReference type="SUPFAM" id="SSF55073">
    <property type="entry name" value="Nucleotide cyclase"/>
    <property type="match status" value="1"/>
</dbReference>
<dbReference type="Pfam" id="PF00990">
    <property type="entry name" value="GGDEF"/>
    <property type="match status" value="1"/>
</dbReference>
<feature type="domain" description="EAL" evidence="6">
    <location>
        <begin position="1079"/>
        <end position="1329"/>
    </location>
</feature>
<sequence>MGLGKEAVNRQLAFHTTLLMLIVGITAMGGLGSLSVLYLDNHPHIFPLSPQSAVAGMLTGMGLLATLLGTRLWRRLITGVLLVLVIYALAMSSVATGMGSGEFLSHIQGLLAMASVLPLLLIMLCLWIGLPGSGRSWFWQFAGVLIGVIGLVMLAADLFLGQPNLWLGVPTQPSIATMLQYLLLGSAMGMMGSRPNTQGLMLKRPAIVAGVLGVLVSFLCWLLLSWQQHQGIIQRAEHLMDNIQLIVEHEIIEREQFMRRMAERWSVDGGLPSKTMREQEAYSYLRDTPSLKALAFLDAEHRSFWRKARTGHADALLWLDDQLLSDDVSLWLETSGNEAQWRFPDPARPAMALLSLPLPNTDGHQLISSQDLAVMLQSEVRAAFSPFSVHVHRQGEELFELADRGHEANHSAHGQEALAELDISLSGGPQLHFAAFESSLSPFGLAALLPLGVGVTGLTLTYLLTFSLGLSAVSLARSQKLAAAKQQLEAQHHIQSLIAQEAPLHQILEAVCHMVERQSPGALCSIMLSDETQQTLDRIISVSLPQAYQKVVKGLAIGPSVGACGSAAYQHETVICSDLTIDPRWEGYRDIALEHGLHACWSYPVMATNNRLLGTFAVYHRHPGEPTALERRLILEAAELVALAVGRHVDRQTLWANKQRYRSLFTYHPDAVYSLDEKGHFVSVNPAGSAITGFAESQILGKHFSHFVEEADQARVQSIFEDALSGMPQRFQARTRDVQGEVHVLDVVNLPIVINDRISGVYGIAKDITERKQQETQLRILQRSLEGSVNGVVIADAGAPELPIIYTNEAFTRITGYGKDEALGHNCRFLQGPESESEAVGLIRHGLTNQQEVRTTLRNYRKDGTPFWNDLYIAPVRDESGKVTHFVGVQNDISEHKAYEARLAYHANHDALTGLANRTLLEDRLTHDIHLTLREGRMLAVLFIDLDDVKMINDSLGHGVGDKLIIAVAKRLTEEMRPGDTLARFGGDEFVVLLPELEHEEAAMKVAEQLLATIARPYRLGVRDLYVTASIGLAFSSDEIEHPLVLIQQANLTVSKVKKQGGNGYRLYSGEISAQARERLTLRHDLQAAIEARQFEVHYQPLVRAEDGRITGFEALLRWKHPSKGYISPAVFIPLAEDTGQIIPISEWVLRQACHDLQQLGDDYRVAVNLSPMQFHRSDFLSTLQRTHTKTGLAPGRLELELTEGILMEDTETAIGLLRQLRDMGIKVALDDFGTGFSSLSYLKNLPIDKLKIDRSFVLDVANKRQDAGIVQGIIDMAHHLELTVVAEGIETVEQRDTLRALGCDLLQGYLFAKPMPLAELRTFLETSG</sequence>
<dbReference type="SMART" id="SM00086">
    <property type="entry name" value="PAC"/>
    <property type="match status" value="2"/>
</dbReference>
<feature type="transmembrane region" description="Helical" evidence="3">
    <location>
        <begin position="205"/>
        <end position="226"/>
    </location>
</feature>
<dbReference type="GO" id="GO:0071111">
    <property type="term" value="F:cyclic-guanylate-specific phosphodiesterase activity"/>
    <property type="evidence" value="ECO:0007669"/>
    <property type="project" value="UniProtKB-EC"/>
</dbReference>
<dbReference type="Pfam" id="PF00563">
    <property type="entry name" value="EAL"/>
    <property type="match status" value="1"/>
</dbReference>
<feature type="transmembrane region" description="Helical" evidence="3">
    <location>
        <begin position="137"/>
        <end position="159"/>
    </location>
</feature>
<dbReference type="PANTHER" id="PTHR44757:SF2">
    <property type="entry name" value="BIOFILM ARCHITECTURE MAINTENANCE PROTEIN MBAA"/>
    <property type="match status" value="1"/>
</dbReference>
<dbReference type="PATRIC" id="fig|1121939.11.peg.4097"/>
<feature type="domain" description="GGDEF" evidence="7">
    <location>
        <begin position="937"/>
        <end position="1070"/>
    </location>
</feature>
<dbReference type="SMART" id="SM00267">
    <property type="entry name" value="GGDEF"/>
    <property type="match status" value="1"/>
</dbReference>
<reference evidence="8 9" key="1">
    <citation type="journal article" date="2013" name="Genome Announc.">
        <title>Draft genome sequence of the moderately halophilic gammaproteobacterium Halomonas anticariensis FP35.</title>
        <authorList>
            <person name="Tahrioui A."/>
            <person name="Quesada E."/>
            <person name="Llamas I."/>
        </authorList>
    </citation>
    <scope>NUCLEOTIDE SEQUENCE [LARGE SCALE GENOMIC DNA]</scope>
    <source>
        <strain evidence="9">DSM 16096 / CECT 5854 / LMG 22089 / FP35</strain>
    </source>
</reference>
<evidence type="ECO:0000313" key="8">
    <source>
        <dbReference type="EMBL" id="EPC00618.1"/>
    </source>
</evidence>
<keyword evidence="3" id="KW-1133">Transmembrane helix</keyword>
<dbReference type="Gene3D" id="3.30.450.40">
    <property type="match status" value="1"/>
</dbReference>
<dbReference type="SMART" id="SM00052">
    <property type="entry name" value="EAL"/>
    <property type="match status" value="1"/>
</dbReference>
<dbReference type="FunFam" id="3.20.20.450:FF:000001">
    <property type="entry name" value="Cyclic di-GMP phosphodiesterase yahA"/>
    <property type="match status" value="1"/>
</dbReference>
<evidence type="ECO:0000259" key="4">
    <source>
        <dbReference type="PROSITE" id="PS50112"/>
    </source>
</evidence>
<feature type="transmembrane region" description="Helical" evidence="3">
    <location>
        <begin position="51"/>
        <end position="69"/>
    </location>
</feature>
<dbReference type="InterPro" id="IPR000014">
    <property type="entry name" value="PAS"/>
</dbReference>
<name>S2KJN8_LITA3</name>
<feature type="domain" description="PAC" evidence="5">
    <location>
        <begin position="851"/>
        <end position="905"/>
    </location>
</feature>
<dbReference type="NCBIfam" id="TIGR00229">
    <property type="entry name" value="sensory_box"/>
    <property type="match status" value="2"/>
</dbReference>
<comment type="caution">
    <text evidence="8">The sequence shown here is derived from an EMBL/GenBank/DDBJ whole genome shotgun (WGS) entry which is preliminary data.</text>
</comment>
<evidence type="ECO:0000259" key="6">
    <source>
        <dbReference type="PROSITE" id="PS50883"/>
    </source>
</evidence>
<proteinExistence type="predicted"/>
<dbReference type="InterPro" id="IPR035965">
    <property type="entry name" value="PAS-like_dom_sf"/>
</dbReference>
<dbReference type="SUPFAM" id="SSF141868">
    <property type="entry name" value="EAL domain-like"/>
    <property type="match status" value="1"/>
</dbReference>
<dbReference type="SMART" id="SM00091">
    <property type="entry name" value="PAS"/>
    <property type="match status" value="2"/>
</dbReference>
<dbReference type="InterPro" id="IPR003018">
    <property type="entry name" value="GAF"/>
</dbReference>
<dbReference type="Pfam" id="PF13185">
    <property type="entry name" value="GAF_2"/>
    <property type="match status" value="1"/>
</dbReference>
<dbReference type="Gene3D" id="3.20.20.450">
    <property type="entry name" value="EAL domain"/>
    <property type="match status" value="1"/>
</dbReference>
<dbReference type="PROSITE" id="PS50112">
    <property type="entry name" value="PAS"/>
    <property type="match status" value="2"/>
</dbReference>
<dbReference type="Pfam" id="PF08448">
    <property type="entry name" value="PAS_4"/>
    <property type="match status" value="1"/>
</dbReference>